<evidence type="ECO:0000256" key="1">
    <source>
        <dbReference type="ARBA" id="ARBA00022741"/>
    </source>
</evidence>
<evidence type="ECO:0000313" key="4">
    <source>
        <dbReference type="EMBL" id="RXW13229.1"/>
    </source>
</evidence>
<dbReference type="Gene3D" id="3.40.50.300">
    <property type="entry name" value="P-loop containing nucleotide triphosphate hydrolases"/>
    <property type="match status" value="1"/>
</dbReference>
<dbReference type="PANTHER" id="PTHR12435">
    <property type="match status" value="1"/>
</dbReference>
<keyword evidence="2" id="KW-0067">ATP-binding</keyword>
<dbReference type="OrthoDB" id="9972657at2759"/>
<name>A0A4Q2D2Q3_9AGAR</name>
<sequence>MALITVSGYPSSGKSSRAAQVSEYLQARLAAPEYDGPKLSVEVLSDDVLSLPRSVYNESHSEKPARGALFTAMQRQMAADKILIVDSLNYIKGFRYQMYCAAREMKLRVCTIYVVAPADVCREWNASRQEGEAYSTETFENLLMRYEEPSSMVRWDSPLFTVLWEDAEIPGEGIWDALTKGVVKPPNAASLSVAKAPTDALHVLEQTTTGMVSNIYAEASASGTGGPVVISLSGGLKIGATLPPRNVTLAELQRLKRQFVTIHKKAITLGSTEKGRVDWDEESIGRRFAEFLEEHLKS</sequence>
<organism evidence="4 5">
    <name type="scientific">Candolleomyces aberdarensis</name>
    <dbReference type="NCBI Taxonomy" id="2316362"/>
    <lineage>
        <taxon>Eukaryota</taxon>
        <taxon>Fungi</taxon>
        <taxon>Dikarya</taxon>
        <taxon>Basidiomycota</taxon>
        <taxon>Agaricomycotina</taxon>
        <taxon>Agaricomycetes</taxon>
        <taxon>Agaricomycetidae</taxon>
        <taxon>Agaricales</taxon>
        <taxon>Agaricineae</taxon>
        <taxon>Psathyrellaceae</taxon>
        <taxon>Candolleomyces</taxon>
    </lineage>
</organism>
<dbReference type="SUPFAM" id="SSF52540">
    <property type="entry name" value="P-loop containing nucleoside triphosphate hydrolases"/>
    <property type="match status" value="1"/>
</dbReference>
<evidence type="ECO:0000313" key="5">
    <source>
        <dbReference type="Proteomes" id="UP000290288"/>
    </source>
</evidence>
<dbReference type="Pfam" id="PF08433">
    <property type="entry name" value="KTI12"/>
    <property type="match status" value="1"/>
</dbReference>
<evidence type="ECO:0000256" key="2">
    <source>
        <dbReference type="ARBA" id="ARBA00022840"/>
    </source>
</evidence>
<dbReference type="Proteomes" id="UP000290288">
    <property type="component" value="Unassembled WGS sequence"/>
</dbReference>
<dbReference type="AlphaFoldDB" id="A0A4Q2D2Q3"/>
<dbReference type="EMBL" id="SDEE01000975">
    <property type="protein sequence ID" value="RXW13229.1"/>
    <property type="molecule type" value="Genomic_DNA"/>
</dbReference>
<dbReference type="GO" id="GO:0005524">
    <property type="term" value="F:ATP binding"/>
    <property type="evidence" value="ECO:0007669"/>
    <property type="project" value="UniProtKB-KW"/>
</dbReference>
<gene>
    <name evidence="4" type="ORF">EST38_g12623</name>
</gene>
<dbReference type="STRING" id="2316362.A0A4Q2D2Q3"/>
<keyword evidence="5" id="KW-1185">Reference proteome</keyword>
<keyword evidence="1" id="KW-0547">Nucleotide-binding</keyword>
<protein>
    <recommendedName>
        <fullName evidence="6">Chromatin associated protein KTI12</fullName>
    </recommendedName>
</protein>
<comment type="caution">
    <text evidence="4">The sequence shown here is derived from an EMBL/GenBank/DDBJ whole genome shotgun (WGS) entry which is preliminary data.</text>
</comment>
<proteinExistence type="inferred from homology"/>
<reference evidence="4 5" key="1">
    <citation type="submission" date="2019-01" db="EMBL/GenBank/DDBJ databases">
        <title>Draft genome sequence of Psathyrella aberdarensis IHI B618.</title>
        <authorList>
            <person name="Buettner E."/>
            <person name="Kellner H."/>
        </authorList>
    </citation>
    <scope>NUCLEOTIDE SEQUENCE [LARGE SCALE GENOMIC DNA]</scope>
    <source>
        <strain evidence="4 5">IHI B618</strain>
    </source>
</reference>
<dbReference type="InterPro" id="IPR027417">
    <property type="entry name" value="P-loop_NTPase"/>
</dbReference>
<evidence type="ECO:0008006" key="6">
    <source>
        <dbReference type="Google" id="ProtNLM"/>
    </source>
</evidence>
<dbReference type="InterPro" id="IPR013641">
    <property type="entry name" value="KTI12/PSTK"/>
</dbReference>
<accession>A0A4Q2D2Q3</accession>
<comment type="similarity">
    <text evidence="3">Belongs to the KTI12 family.</text>
</comment>
<evidence type="ECO:0000256" key="3">
    <source>
        <dbReference type="ARBA" id="ARBA00025768"/>
    </source>
</evidence>